<evidence type="ECO:0000256" key="1">
    <source>
        <dbReference type="SAM" id="MobiDB-lite"/>
    </source>
</evidence>
<accession>A0AAV4TWN9</accession>
<proteinExistence type="predicted"/>
<protein>
    <submittedName>
        <fullName evidence="2">Uncharacterized protein</fullName>
    </submittedName>
</protein>
<name>A0AAV4TWN9_CAEEX</name>
<organism evidence="2 3">
    <name type="scientific">Caerostris extrusa</name>
    <name type="common">Bark spider</name>
    <name type="synonym">Caerostris bankana</name>
    <dbReference type="NCBI Taxonomy" id="172846"/>
    <lineage>
        <taxon>Eukaryota</taxon>
        <taxon>Metazoa</taxon>
        <taxon>Ecdysozoa</taxon>
        <taxon>Arthropoda</taxon>
        <taxon>Chelicerata</taxon>
        <taxon>Arachnida</taxon>
        <taxon>Araneae</taxon>
        <taxon>Araneomorphae</taxon>
        <taxon>Entelegynae</taxon>
        <taxon>Araneoidea</taxon>
        <taxon>Araneidae</taxon>
        <taxon>Caerostris</taxon>
    </lineage>
</organism>
<gene>
    <name evidence="2" type="ORF">CEXT_811721</name>
</gene>
<evidence type="ECO:0000313" key="3">
    <source>
        <dbReference type="Proteomes" id="UP001054945"/>
    </source>
</evidence>
<keyword evidence="3" id="KW-1185">Reference proteome</keyword>
<dbReference type="AlphaFoldDB" id="A0AAV4TWN9"/>
<dbReference type="Proteomes" id="UP001054945">
    <property type="component" value="Unassembled WGS sequence"/>
</dbReference>
<reference evidence="2 3" key="1">
    <citation type="submission" date="2021-06" db="EMBL/GenBank/DDBJ databases">
        <title>Caerostris extrusa draft genome.</title>
        <authorList>
            <person name="Kono N."/>
            <person name="Arakawa K."/>
        </authorList>
    </citation>
    <scope>NUCLEOTIDE SEQUENCE [LARGE SCALE GENOMIC DNA]</scope>
</reference>
<evidence type="ECO:0000313" key="2">
    <source>
        <dbReference type="EMBL" id="GIY50554.1"/>
    </source>
</evidence>
<sequence length="115" mass="13518">MENKNCKNPLAQKNPRVEGLCAGDLHGDQGHRRMRRRNEPQPLCTRHQKDKQSFYANLPHIVMFSVVRICCKWVYVIRFRLTLCCDLPLWFAEFTCYPERKKAGVFGNLLFDTCV</sequence>
<comment type="caution">
    <text evidence="2">The sequence shown here is derived from an EMBL/GenBank/DDBJ whole genome shotgun (WGS) entry which is preliminary data.</text>
</comment>
<feature type="region of interest" description="Disordered" evidence="1">
    <location>
        <begin position="22"/>
        <end position="45"/>
    </location>
</feature>
<dbReference type="EMBL" id="BPLR01011994">
    <property type="protein sequence ID" value="GIY50554.1"/>
    <property type="molecule type" value="Genomic_DNA"/>
</dbReference>